<organism evidence="1 2">
    <name type="scientific">Echinops telfairi</name>
    <name type="common">Lesser hedgehog tenrec</name>
    <dbReference type="NCBI Taxonomy" id="9371"/>
    <lineage>
        <taxon>Eukaryota</taxon>
        <taxon>Metazoa</taxon>
        <taxon>Chordata</taxon>
        <taxon>Craniata</taxon>
        <taxon>Vertebrata</taxon>
        <taxon>Euteleostomi</taxon>
        <taxon>Mammalia</taxon>
        <taxon>Eutheria</taxon>
        <taxon>Afrotheria</taxon>
        <taxon>Tenrecidae</taxon>
        <taxon>Tenrecinae</taxon>
        <taxon>Echinops</taxon>
    </lineage>
</organism>
<gene>
    <name evidence="2" type="primary">PLCH2</name>
</gene>
<name>A0AC55DTT6_ECHTE</name>
<dbReference type="Proteomes" id="UP000694863">
    <property type="component" value="Unplaced"/>
</dbReference>
<dbReference type="RefSeq" id="XP_045155157.1">
    <property type="nucleotide sequence ID" value="XM_045299222.1"/>
</dbReference>
<protein>
    <submittedName>
        <fullName evidence="2">1-phosphatidylinositol 4,5-bisphosphate phosphodiesterase eta-2</fullName>
    </submittedName>
</protein>
<evidence type="ECO:0000313" key="1">
    <source>
        <dbReference type="Proteomes" id="UP000694863"/>
    </source>
</evidence>
<keyword evidence="1" id="KW-1185">Reference proteome</keyword>
<evidence type="ECO:0000313" key="2">
    <source>
        <dbReference type="RefSeq" id="XP_045155157.1"/>
    </source>
</evidence>
<sequence>MTKSPRALPMAPPPASTLPGPAALPEEPGPELEGRRRFLHANVLPVVSIDSIQEVSEGRQSEIFQRYPHGTFDPNCCFSVYYGDHRDSLDLVSSSGDEARTWVTGLRYLMAGISDEDSLARRQRTRDQWLKQTFDEADKNGDGSLSIGEVLQLLHKLNVNLPRQRVKQMFKEADTDDQQGTLDFEEFCAFYKVMSTRRDLYLLLLTYSNHKDHLDASDLQRFLEVEQKMTGVTLEGCRDIIEQFEPCPDNKSKGVLGIDGFTNYTRSPAGDIFNPAHHSVHQDMSLPLSHYFITSSHNTYLVGDQLMSQSRVDMYARVLQAGCRCVEGEQPPPRGAAGPSPGAWAASCRGLGHEKPVRGSPQCNRWARALSVEVMLCKRTMVVWGYPVILSIENHCSVVQQKKMAQYLTDILGDKLDLSSVSGEDFTQLPSPEMLKGKILVKGKKLPATISEDAEEGEVSDEDSADEMEDDCKLLNGDASTNRKHVENIAKRKLDSLIKESRIRDCEDPNDFSMSTLSPAWKHRAEGRKGKAEEDVDSGEDAGAGRRNSRLLVHSFSKRKKKGSKLKKVASVEEGAEDPDPQGSQSRGASRQKKTMQLSRALSDLVKYTKSVGTHDVDTEVASSWQVSSFSETKAHQVLQQKPAQFLRFNQHQLSRIYPSSYRVDSSNYNPQPFWNAGCQMVALNYQSEGRMLQLNRAKFSANGNCGYALKPACMCQGTFNPNSEDPLPGQLKKQLVLRIISGQQLPKPRDSMLGDRGEIIDPFVEVEIIGLPVDCSKEQTRVVDDNGFNPMWEETLVFLVHMPEMALVRFLVWDHDPIGRDFIGQRTLAFGSMMPGYRHVYLEGMEQASIFVHVAISDVSGKVKQALGLKGLFLRGPKPGSLDSHAAGRPPPRPSVSQRLLRRTASAPTKSHTPGRKGLPELAIGTQDVGLEGAADDVAPPGPAPGAASHEGPGSASPRGGKGLAPVAVTRSPALVLAPRGPDGPGPAGMAAACMKCMAASCAGVDPEGLLRERPPSPGPAGAHSAISQQPRGRAEALGVPRGSLGPRASGTVPGKGRETSDGRGAQRQRPGGGGSVSSGSSSPDSCGSPEEAPRWPEGTRRPRGALQREMNALFIQKLEEIRSKSPMFSAACPTCPLALGLLPTLLSYLKGPDAPGAEQGGLGSMLGTDGSRAPDARPPSMQRSVSSLCGLETIAEEPAAGLPLPPPATPACPPWEGPTSSEGPGARALAGPLGVALRASEAPEQGLGDTETTPDSRRSVCHSGGPGGTSEGATGSLVGCRGQPRTLGQLPLVRRAKSEGQVPAEAVGGRRPPAGPSPTPAVYSDATGGDRLWQRLEPGAHRDSVSSSSSMSSSDTVIDLSLSSLGLAGTPAGRLPPRPCAACPGLPPVTKSKSNPNLRAAGQLPSALDELRPRPLAPRPHRSPLGPQPWPPWRRLSLVGLQDCPAAAKSKSLGDLTADDFVPSFESRPRSPGRGLRPRGKPQPDALTEQLRWLTGFQQAGDITSPTSLGPTGEGTVAAAVAPGFLRRSSSRSQSRVRAIASRARQAQERQQRLQGLGARGPPEERGTPEGACSVSREGWGDTLSPAKGAPGQVCGADTGTLLLGH</sequence>
<accession>A0AC55DTT6</accession>
<reference evidence="2" key="1">
    <citation type="submission" date="2025-08" db="UniProtKB">
        <authorList>
            <consortium name="RefSeq"/>
        </authorList>
    </citation>
    <scope>IDENTIFICATION</scope>
</reference>
<proteinExistence type="predicted"/>